<dbReference type="RefSeq" id="WP_195749332.1">
    <property type="nucleotide sequence ID" value="NZ_JADOFP010000002.1"/>
</dbReference>
<reference evidence="1" key="1">
    <citation type="submission" date="2020-11" db="EMBL/GenBank/DDBJ databases">
        <title>Antibiotic susceptibility profiles of Pediococcus pentosaceus from various origins and their implications for the safety assessment of strains with food-technology applications.</title>
        <authorList>
            <person name="Shani N."/>
            <person name="Oberhaensli S."/>
            <person name="Arias E."/>
        </authorList>
    </citation>
    <scope>NUCLEOTIDE SEQUENCE</scope>
    <source>
        <strain evidence="1">FAM 24207</strain>
    </source>
</reference>
<dbReference type="EMBL" id="JADOFP010000002">
    <property type="protein sequence ID" value="MBF7114480.1"/>
    <property type="molecule type" value="Genomic_DNA"/>
</dbReference>
<dbReference type="Pfam" id="PF14337">
    <property type="entry name" value="Abi_alpha"/>
    <property type="match status" value="1"/>
</dbReference>
<dbReference type="Proteomes" id="UP001194632">
    <property type="component" value="Unassembled WGS sequence"/>
</dbReference>
<evidence type="ECO:0000313" key="2">
    <source>
        <dbReference type="Proteomes" id="UP001194632"/>
    </source>
</evidence>
<comment type="caution">
    <text evidence="1">The sequence shown here is derived from an EMBL/GenBank/DDBJ whole genome shotgun (WGS) entry which is preliminary data.</text>
</comment>
<dbReference type="InterPro" id="IPR025506">
    <property type="entry name" value="Abi_alpha"/>
</dbReference>
<evidence type="ECO:0000313" key="1">
    <source>
        <dbReference type="EMBL" id="MBF7114480.1"/>
    </source>
</evidence>
<dbReference type="AlphaFoldDB" id="A0AB73HEL1"/>
<name>A0AB73HEL1_PEDPE</name>
<proteinExistence type="predicted"/>
<organism evidence="1 2">
    <name type="scientific">Pediococcus pentosaceus</name>
    <dbReference type="NCBI Taxonomy" id="1255"/>
    <lineage>
        <taxon>Bacteria</taxon>
        <taxon>Bacillati</taxon>
        <taxon>Bacillota</taxon>
        <taxon>Bacilli</taxon>
        <taxon>Lactobacillales</taxon>
        <taxon>Lactobacillaceae</taxon>
        <taxon>Pediococcus</taxon>
    </lineage>
</organism>
<accession>A0AB73HEL1</accession>
<sequence>MDNFDPNMMKAISDSLPTSTKQKLFDPSADAIGKGLGGILMWVFQKPIEFGIIKQKQFEDLSNKIAKEYSKIPEEKRTDSKKGLMIKTLESARYSMDDETLRSYFAKLLVSTANKDSVDKVTPLFSTILSNIGHEEAKFIELLKVNKYGRLPMLEPSALVSIQYALKNNLNPNSYLTVGGKEDKFTIVNQNLLNVSKQLSVFRSFGLINIEDGQDFNYFKKDYELLQKLYEPIGNKFISDYNKRKEDNVLNHIHYLNSTISLTSLGKSFVDCVIP</sequence>
<gene>
    <name evidence="1" type="ORF">ITQ90_03035</name>
</gene>
<protein>
    <submittedName>
        <fullName evidence="1">DUF4393 domain-containing protein</fullName>
    </submittedName>
</protein>